<evidence type="ECO:0000313" key="1">
    <source>
        <dbReference type="EMBL" id="SAM72823.1"/>
    </source>
</evidence>
<accession>A0A1C3H7D0</accession>
<proteinExistence type="predicted"/>
<evidence type="ECO:0000313" key="2">
    <source>
        <dbReference type="Proteomes" id="UP000190837"/>
    </source>
</evidence>
<dbReference type="EMBL" id="FKLO01000084">
    <property type="protein sequence ID" value="SAM72823.1"/>
    <property type="molecule type" value="Genomic_DNA"/>
</dbReference>
<protein>
    <submittedName>
        <fullName evidence="1">Uncharacterized protein</fullName>
    </submittedName>
</protein>
<dbReference type="AlphaFoldDB" id="A0A1C3H7D0"/>
<reference evidence="2" key="1">
    <citation type="submission" date="2016-04" db="EMBL/GenBank/DDBJ databases">
        <authorList>
            <person name="Tagini F."/>
        </authorList>
    </citation>
    <scope>NUCLEOTIDE SEQUENCE [LARGE SCALE GENOMIC DNA]</scope>
    <source>
        <strain evidence="2">CHUV0807</strain>
    </source>
</reference>
<gene>
    <name evidence="1" type="ORF">CHUV0807_2518</name>
</gene>
<name>A0A1C3H7D0_9GAMM</name>
<sequence>MAKVSLSPKISPCIAGAFFTHKTSRLHIYPQKSYKNIAIFHGLHYIISSDNSR</sequence>
<organism evidence="1 2">
    <name type="scientific">Cardiobacterium hominis</name>
    <dbReference type="NCBI Taxonomy" id="2718"/>
    <lineage>
        <taxon>Bacteria</taxon>
        <taxon>Pseudomonadati</taxon>
        <taxon>Pseudomonadota</taxon>
        <taxon>Gammaproteobacteria</taxon>
        <taxon>Cardiobacteriales</taxon>
        <taxon>Cardiobacteriaceae</taxon>
        <taxon>Cardiobacterium</taxon>
    </lineage>
</organism>
<dbReference type="Proteomes" id="UP000190837">
    <property type="component" value="Unassembled WGS sequence"/>
</dbReference>